<gene>
    <name evidence="2" type="ORF">SAMN05216565_103580</name>
</gene>
<name>A0A1H0TKK6_9BACI</name>
<dbReference type="Proteomes" id="UP000199159">
    <property type="component" value="Unassembled WGS sequence"/>
</dbReference>
<dbReference type="EMBL" id="FNJU01000003">
    <property type="protein sequence ID" value="SDP54381.1"/>
    <property type="molecule type" value="Genomic_DNA"/>
</dbReference>
<dbReference type="Pfam" id="PF17881">
    <property type="entry name" value="TseB"/>
    <property type="match status" value="1"/>
</dbReference>
<evidence type="ECO:0000313" key="2">
    <source>
        <dbReference type="EMBL" id="SDP54381.1"/>
    </source>
</evidence>
<dbReference type="STRING" id="930152.SAMN05216565_103580"/>
<sequence length="166" mass="19569">MKKWILVTFIVVVILLSWRITSLYQSTMNYKLDEQEKALLKVKEEELLKTVNEVSTYYGTAAYHVVIGDTHSGEKKIIWVPEDAKKDTIIRKQDEGVTKEKALSKLYNNPDLDPKEIRSIKLGVEWDSKTSKDRPIWEIIYLDQNDRITYYRSFFSTGDYWKIIKP</sequence>
<dbReference type="InterPro" id="IPR041401">
    <property type="entry name" value="TseB-like_dom"/>
</dbReference>
<protein>
    <submittedName>
        <fullName evidence="2">Uncharacterized protein YpmB</fullName>
    </submittedName>
</protein>
<dbReference type="Gene3D" id="3.10.450.40">
    <property type="match status" value="2"/>
</dbReference>
<reference evidence="3" key="1">
    <citation type="submission" date="2016-10" db="EMBL/GenBank/DDBJ databases">
        <authorList>
            <person name="Varghese N."/>
            <person name="Submissions S."/>
        </authorList>
    </citation>
    <scope>NUCLEOTIDE SEQUENCE [LARGE SCALE GENOMIC DNA]</scope>
    <source>
        <strain evidence="3">IBRC-M10078</strain>
    </source>
</reference>
<feature type="domain" description="Cell wall elongation regulator TseB-like" evidence="1">
    <location>
        <begin position="38"/>
        <end position="81"/>
    </location>
</feature>
<dbReference type="InterPro" id="IPR046350">
    <property type="entry name" value="Cystatin_sf"/>
</dbReference>
<evidence type="ECO:0000313" key="3">
    <source>
        <dbReference type="Proteomes" id="UP000199159"/>
    </source>
</evidence>
<dbReference type="RefSeq" id="WP_175490251.1">
    <property type="nucleotide sequence ID" value="NZ_FNJU01000003.1"/>
</dbReference>
<keyword evidence="3" id="KW-1185">Reference proteome</keyword>
<evidence type="ECO:0000259" key="1">
    <source>
        <dbReference type="Pfam" id="PF17881"/>
    </source>
</evidence>
<accession>A0A1H0TKK6</accession>
<proteinExistence type="predicted"/>
<organism evidence="2 3">
    <name type="scientific">Litchfieldia salsa</name>
    <dbReference type="NCBI Taxonomy" id="930152"/>
    <lineage>
        <taxon>Bacteria</taxon>
        <taxon>Bacillati</taxon>
        <taxon>Bacillota</taxon>
        <taxon>Bacilli</taxon>
        <taxon>Bacillales</taxon>
        <taxon>Bacillaceae</taxon>
        <taxon>Litchfieldia</taxon>
    </lineage>
</organism>
<dbReference type="SUPFAM" id="SSF54403">
    <property type="entry name" value="Cystatin/monellin"/>
    <property type="match status" value="2"/>
</dbReference>
<dbReference type="AlphaFoldDB" id="A0A1H0TKK6"/>